<gene>
    <name evidence="1" type="ORF">NDU88_001589</name>
</gene>
<accession>A0AAV7WP24</accession>
<organism evidence="1 2">
    <name type="scientific">Pleurodeles waltl</name>
    <name type="common">Iberian ribbed newt</name>
    <dbReference type="NCBI Taxonomy" id="8319"/>
    <lineage>
        <taxon>Eukaryota</taxon>
        <taxon>Metazoa</taxon>
        <taxon>Chordata</taxon>
        <taxon>Craniata</taxon>
        <taxon>Vertebrata</taxon>
        <taxon>Euteleostomi</taxon>
        <taxon>Amphibia</taxon>
        <taxon>Batrachia</taxon>
        <taxon>Caudata</taxon>
        <taxon>Salamandroidea</taxon>
        <taxon>Salamandridae</taxon>
        <taxon>Pleurodelinae</taxon>
        <taxon>Pleurodeles</taxon>
    </lineage>
</organism>
<protein>
    <submittedName>
        <fullName evidence="1">Uncharacterized protein</fullName>
    </submittedName>
</protein>
<evidence type="ECO:0000313" key="1">
    <source>
        <dbReference type="EMBL" id="KAJ1213960.1"/>
    </source>
</evidence>
<dbReference type="EMBL" id="JANPWB010000001">
    <property type="protein sequence ID" value="KAJ1213960.1"/>
    <property type="molecule type" value="Genomic_DNA"/>
</dbReference>
<reference evidence="1" key="1">
    <citation type="journal article" date="2022" name="bioRxiv">
        <title>Sequencing and chromosome-scale assembly of the giantPleurodeles waltlgenome.</title>
        <authorList>
            <person name="Brown T."/>
            <person name="Elewa A."/>
            <person name="Iarovenko S."/>
            <person name="Subramanian E."/>
            <person name="Araus A.J."/>
            <person name="Petzold A."/>
            <person name="Susuki M."/>
            <person name="Suzuki K.-i.T."/>
            <person name="Hayashi T."/>
            <person name="Toyoda A."/>
            <person name="Oliveira C."/>
            <person name="Osipova E."/>
            <person name="Leigh N.D."/>
            <person name="Simon A."/>
            <person name="Yun M.H."/>
        </authorList>
    </citation>
    <scope>NUCLEOTIDE SEQUENCE</scope>
    <source>
        <strain evidence="1">20211129_DDA</strain>
        <tissue evidence="1">Liver</tissue>
    </source>
</reference>
<sequence length="147" mass="16593">MSVGSVLGRGWAICLPMELEMGFVGHMCVRLDCMCNGVLLSAYPLQVSSYQKKGLWCAIAKDVRTMGVYSRQSTHRRKRWEDLRCWTWKTAAAQLGMASQRGRGAHRNLTALIARILVVAYPELDGRLTTSQQPQGSEYCGHYYNNF</sequence>
<proteinExistence type="predicted"/>
<keyword evidence="2" id="KW-1185">Reference proteome</keyword>
<dbReference type="AlphaFoldDB" id="A0AAV7WP24"/>
<name>A0AAV7WP24_PLEWA</name>
<evidence type="ECO:0000313" key="2">
    <source>
        <dbReference type="Proteomes" id="UP001066276"/>
    </source>
</evidence>
<comment type="caution">
    <text evidence="1">The sequence shown here is derived from an EMBL/GenBank/DDBJ whole genome shotgun (WGS) entry which is preliminary data.</text>
</comment>
<dbReference type="Proteomes" id="UP001066276">
    <property type="component" value="Chromosome 1_1"/>
</dbReference>